<evidence type="ECO:0000313" key="1">
    <source>
        <dbReference type="EMBL" id="CAH2073068.1"/>
    </source>
</evidence>
<proteinExistence type="predicted"/>
<dbReference type="Proteomes" id="UP000837857">
    <property type="component" value="Chromosome 7"/>
</dbReference>
<evidence type="ECO:0000313" key="2">
    <source>
        <dbReference type="Proteomes" id="UP000837857"/>
    </source>
</evidence>
<sequence length="266" mass="28414">MCYLSRLRKNSHLVAALPSALSHWCCSNEPRYRCLSTRPGVRASMNDACATASIGTFIGVMGIGEMVLSEPCGRDEALGVGDTPGDVGCTLTTLSFEVRLGESLAGKLSVFVHCDRLRTILRVHKHNTYTDTATRGRGTFAQNGGRRTNAIARRIQTKLDAACASRDLVALRVCACAASVCRGRVLGSGNPRGPTFCLSMGRPPQLKKKDRLSPVTIEHYKIGKWGCVAGSQSALEKKTKAVACDFRPPRALAAAAVSPPAAHALF</sequence>
<name>A0ABN8J1Z7_9NEOP</name>
<keyword evidence="2" id="KW-1185">Reference proteome</keyword>
<accession>A0ABN8J1Z7</accession>
<organism evidence="1 2">
    <name type="scientific">Iphiclides podalirius</name>
    <name type="common">scarce swallowtail</name>
    <dbReference type="NCBI Taxonomy" id="110791"/>
    <lineage>
        <taxon>Eukaryota</taxon>
        <taxon>Metazoa</taxon>
        <taxon>Ecdysozoa</taxon>
        <taxon>Arthropoda</taxon>
        <taxon>Hexapoda</taxon>
        <taxon>Insecta</taxon>
        <taxon>Pterygota</taxon>
        <taxon>Neoptera</taxon>
        <taxon>Endopterygota</taxon>
        <taxon>Lepidoptera</taxon>
        <taxon>Glossata</taxon>
        <taxon>Ditrysia</taxon>
        <taxon>Papilionoidea</taxon>
        <taxon>Papilionidae</taxon>
        <taxon>Papilioninae</taxon>
        <taxon>Iphiclides</taxon>
    </lineage>
</organism>
<feature type="non-terminal residue" evidence="1">
    <location>
        <position position="266"/>
    </location>
</feature>
<dbReference type="EMBL" id="OW152819">
    <property type="protein sequence ID" value="CAH2073068.1"/>
    <property type="molecule type" value="Genomic_DNA"/>
</dbReference>
<reference evidence="1" key="1">
    <citation type="submission" date="2022-03" db="EMBL/GenBank/DDBJ databases">
        <authorList>
            <person name="Martin H S."/>
        </authorList>
    </citation>
    <scope>NUCLEOTIDE SEQUENCE</scope>
</reference>
<protein>
    <submittedName>
        <fullName evidence="1">Uncharacterized protein</fullName>
    </submittedName>
</protein>
<gene>
    <name evidence="1" type="ORF">IPOD504_LOCUS15468</name>
</gene>